<dbReference type="PROSITE" id="PS50279">
    <property type="entry name" value="BPTI_KUNITZ_2"/>
    <property type="match status" value="5"/>
</dbReference>
<dbReference type="SUPFAM" id="SSF57362">
    <property type="entry name" value="BPTI-like"/>
    <property type="match status" value="5"/>
</dbReference>
<dbReference type="InterPro" id="IPR020901">
    <property type="entry name" value="Prtase_inh_Kunz-CS"/>
</dbReference>
<keyword evidence="1" id="KW-0646">Protease inhibitor</keyword>
<feature type="domain" description="PLAC" evidence="8">
    <location>
        <begin position="601"/>
        <end position="640"/>
    </location>
</feature>
<organism evidence="9 10">
    <name type="scientific">Candidula unifasciata</name>
    <dbReference type="NCBI Taxonomy" id="100452"/>
    <lineage>
        <taxon>Eukaryota</taxon>
        <taxon>Metazoa</taxon>
        <taxon>Spiralia</taxon>
        <taxon>Lophotrochozoa</taxon>
        <taxon>Mollusca</taxon>
        <taxon>Gastropoda</taxon>
        <taxon>Heterobranchia</taxon>
        <taxon>Euthyneura</taxon>
        <taxon>Panpulmonata</taxon>
        <taxon>Eupulmonata</taxon>
        <taxon>Stylommatophora</taxon>
        <taxon>Helicina</taxon>
        <taxon>Helicoidea</taxon>
        <taxon>Geomitridae</taxon>
        <taxon>Candidula</taxon>
    </lineage>
</organism>
<dbReference type="Pfam" id="PF07679">
    <property type="entry name" value="I-set"/>
    <property type="match status" value="2"/>
</dbReference>
<dbReference type="FunFam" id="4.10.410.10:FF:000020">
    <property type="entry name" value="Collagen, type VI, alpha 3"/>
    <property type="match status" value="3"/>
</dbReference>
<dbReference type="InterPro" id="IPR013783">
    <property type="entry name" value="Ig-like_fold"/>
</dbReference>
<dbReference type="InterPro" id="IPR036880">
    <property type="entry name" value="Kunitz_BPTI_sf"/>
</dbReference>
<dbReference type="InterPro" id="IPR013151">
    <property type="entry name" value="Immunoglobulin_dom"/>
</dbReference>
<feature type="domain" description="BPTI/Kunitz inhibitor" evidence="6">
    <location>
        <begin position="253"/>
        <end position="308"/>
    </location>
</feature>
<dbReference type="InterPro" id="IPR003598">
    <property type="entry name" value="Ig_sub2"/>
</dbReference>
<dbReference type="EMBL" id="CAJHNH020001050">
    <property type="protein sequence ID" value="CAG5121255.1"/>
    <property type="molecule type" value="Genomic_DNA"/>
</dbReference>
<dbReference type="InterPro" id="IPR007110">
    <property type="entry name" value="Ig-like_dom"/>
</dbReference>
<dbReference type="PROSITE" id="PS50835">
    <property type="entry name" value="IG_LIKE"/>
    <property type="match status" value="3"/>
</dbReference>
<feature type="domain" description="Ig-like" evidence="7">
    <location>
        <begin position="421"/>
        <end position="506"/>
    </location>
</feature>
<keyword evidence="4" id="KW-0393">Immunoglobulin domain</keyword>
<dbReference type="InterPro" id="IPR010909">
    <property type="entry name" value="PLAC"/>
</dbReference>
<feature type="domain" description="BPTI/Kunitz inhibitor" evidence="6">
    <location>
        <begin position="2"/>
        <end position="52"/>
    </location>
</feature>
<dbReference type="GO" id="GO:0005615">
    <property type="term" value="C:extracellular space"/>
    <property type="evidence" value="ECO:0007669"/>
    <property type="project" value="TreeGrafter"/>
</dbReference>
<evidence type="ECO:0000256" key="5">
    <source>
        <dbReference type="SAM" id="MobiDB-lite"/>
    </source>
</evidence>
<protein>
    <recommendedName>
        <fullName evidence="11">Papilin</fullName>
    </recommendedName>
</protein>
<dbReference type="SMART" id="SM00408">
    <property type="entry name" value="IGc2"/>
    <property type="match status" value="3"/>
</dbReference>
<dbReference type="SUPFAM" id="SSF48726">
    <property type="entry name" value="Immunoglobulin"/>
    <property type="match status" value="3"/>
</dbReference>
<accession>A0A8S3YZY6</accession>
<evidence type="ECO:0000313" key="9">
    <source>
        <dbReference type="EMBL" id="CAG5121255.1"/>
    </source>
</evidence>
<evidence type="ECO:0000256" key="1">
    <source>
        <dbReference type="ARBA" id="ARBA00022690"/>
    </source>
</evidence>
<dbReference type="SMART" id="SM00131">
    <property type="entry name" value="KU"/>
    <property type="match status" value="5"/>
</dbReference>
<proteinExistence type="predicted"/>
<comment type="caution">
    <text evidence="9">The sequence shown here is derived from an EMBL/GenBank/DDBJ whole genome shotgun (WGS) entry which is preliminary data.</text>
</comment>
<dbReference type="InterPro" id="IPR036179">
    <property type="entry name" value="Ig-like_dom_sf"/>
</dbReference>
<dbReference type="FunFam" id="2.60.40.10:FF:000032">
    <property type="entry name" value="palladin isoform X1"/>
    <property type="match status" value="1"/>
</dbReference>
<sequence length="642" mass="71669">TCTAPESRNLCTEYAVKWRFDSKKQECVRHWWGGCEDNGNVFESQADCEAVCMNTLVIINPDTVDPDFVNICDMEKDAGSCSENIHRYYYDPRDRRCKIFYYGGCQGNENNFAGIEDCQRQCMGGVIAHTTTTTAKPETSAFVTAVCLMKAETGPCRANIQRWHYDHLSGACLQFVYGGCRGNNNNFETIEECNSFCNDKEVCHQPQEVGPCRAAIPRFYFNSQTKSCQNFIYGGCDGNLNNFDTREACDRKCDRYKDFGSHVDGNCRGYNIKWYYSADRKQCARFVYTGCGGNGNQFDSEQECTDTCLKVGRPDDRDTLEKTTRSNSTSRPGGAREDHKLVLVKHGATAVLTCTLRSHGVLWYHDGFLLTSSPVHQVYNNGTLILWRVTEDMTGIYTCRISTGYNVHHVEKFKVEVYVPPRLLPGPALISAKPGNTAVVHCQAVGSPEPVVSWSRGGRLLQTSNHYTVFRNGTLIIHNALIEDAGEYECSAQNSIAATRKTITLSIKETIDADIQRHQGIFTEGETIKLQCKGRGYPTPKLQWVKEGHVLTSGGKISVHNGDLTVSAATIEDAGMYKCIASNDRDRAEDVTAVQIKFHSPITKCEDTMGRTKCHLIVAGRLCGFKVYTSQCCHSCRRAGFL</sequence>
<evidence type="ECO:0000259" key="6">
    <source>
        <dbReference type="PROSITE" id="PS50279"/>
    </source>
</evidence>
<reference evidence="9" key="1">
    <citation type="submission" date="2021-04" db="EMBL/GenBank/DDBJ databases">
        <authorList>
            <consortium name="Molecular Ecology Group"/>
        </authorList>
    </citation>
    <scope>NUCLEOTIDE SEQUENCE</scope>
</reference>
<dbReference type="PROSITE" id="PS00280">
    <property type="entry name" value="BPTI_KUNITZ_1"/>
    <property type="match status" value="3"/>
</dbReference>
<dbReference type="OrthoDB" id="5950222at2759"/>
<feature type="non-terminal residue" evidence="9">
    <location>
        <position position="1"/>
    </location>
</feature>
<feature type="region of interest" description="Disordered" evidence="5">
    <location>
        <begin position="318"/>
        <end position="337"/>
    </location>
</feature>
<keyword evidence="2" id="KW-0732">Signal</keyword>
<keyword evidence="10" id="KW-1185">Reference proteome</keyword>
<dbReference type="InterPro" id="IPR002223">
    <property type="entry name" value="Kunitz_BPTI"/>
</dbReference>
<dbReference type="PANTHER" id="PTHR10083:SF374">
    <property type="entry name" value="BPTI_KUNITZ INHIBITOR DOMAIN-CONTAINING PROTEIN"/>
    <property type="match status" value="1"/>
</dbReference>
<dbReference type="CDD" id="cd00109">
    <property type="entry name" value="Kunitz-type"/>
    <property type="match status" value="3"/>
</dbReference>
<evidence type="ECO:0000259" key="8">
    <source>
        <dbReference type="PROSITE" id="PS50900"/>
    </source>
</evidence>
<dbReference type="AlphaFoldDB" id="A0A8S3YZY6"/>
<evidence type="ECO:0000256" key="3">
    <source>
        <dbReference type="ARBA" id="ARBA00023157"/>
    </source>
</evidence>
<dbReference type="PRINTS" id="PR00759">
    <property type="entry name" value="BASICPTASE"/>
</dbReference>
<dbReference type="GO" id="GO:0004867">
    <property type="term" value="F:serine-type endopeptidase inhibitor activity"/>
    <property type="evidence" value="ECO:0007669"/>
    <property type="project" value="InterPro"/>
</dbReference>
<evidence type="ECO:0000256" key="4">
    <source>
        <dbReference type="ARBA" id="ARBA00023319"/>
    </source>
</evidence>
<dbReference type="FunFam" id="4.10.410.10:FF:000021">
    <property type="entry name" value="Serine protease inhibitor, putative"/>
    <property type="match status" value="1"/>
</dbReference>
<feature type="domain" description="Ig-like" evidence="7">
    <location>
        <begin position="524"/>
        <end position="592"/>
    </location>
</feature>
<gene>
    <name evidence="9" type="ORF">CUNI_LOCUS6813</name>
</gene>
<feature type="domain" description="BPTI/Kunitz inhibitor" evidence="6">
    <location>
        <begin position="72"/>
        <end position="122"/>
    </location>
</feature>
<evidence type="ECO:0008006" key="11">
    <source>
        <dbReference type="Google" id="ProtNLM"/>
    </source>
</evidence>
<dbReference type="Proteomes" id="UP000678393">
    <property type="component" value="Unassembled WGS sequence"/>
</dbReference>
<evidence type="ECO:0000313" key="10">
    <source>
        <dbReference type="Proteomes" id="UP000678393"/>
    </source>
</evidence>
<dbReference type="PANTHER" id="PTHR10083">
    <property type="entry name" value="KUNITZ-TYPE PROTEASE INHIBITOR-RELATED"/>
    <property type="match status" value="1"/>
</dbReference>
<dbReference type="InterPro" id="IPR013098">
    <property type="entry name" value="Ig_I-set"/>
</dbReference>
<feature type="domain" description="BPTI/Kunitz inhibitor" evidence="6">
    <location>
        <begin position="147"/>
        <end position="197"/>
    </location>
</feature>
<keyword evidence="3" id="KW-1015">Disulfide bond</keyword>
<dbReference type="InterPro" id="IPR050098">
    <property type="entry name" value="TFPI/VKTCI-like"/>
</dbReference>
<dbReference type="Pfam" id="PF00047">
    <property type="entry name" value="ig"/>
    <property type="match status" value="1"/>
</dbReference>
<feature type="domain" description="BPTI/Kunitz inhibitor" evidence="6">
    <location>
        <begin position="203"/>
        <end position="253"/>
    </location>
</feature>
<dbReference type="InterPro" id="IPR003599">
    <property type="entry name" value="Ig_sub"/>
</dbReference>
<dbReference type="Gene3D" id="2.60.40.10">
    <property type="entry name" value="Immunoglobulins"/>
    <property type="match status" value="3"/>
</dbReference>
<evidence type="ECO:0000256" key="2">
    <source>
        <dbReference type="ARBA" id="ARBA00022729"/>
    </source>
</evidence>
<name>A0A8S3YZY6_9EUPU</name>
<dbReference type="Gene3D" id="4.10.410.10">
    <property type="entry name" value="Pancreatic trypsin inhibitor Kunitz domain"/>
    <property type="match status" value="5"/>
</dbReference>
<dbReference type="PROSITE" id="PS50900">
    <property type="entry name" value="PLAC"/>
    <property type="match status" value="1"/>
</dbReference>
<dbReference type="SMART" id="SM00409">
    <property type="entry name" value="IG"/>
    <property type="match status" value="3"/>
</dbReference>
<evidence type="ECO:0000259" key="7">
    <source>
        <dbReference type="PROSITE" id="PS50835"/>
    </source>
</evidence>
<dbReference type="Pfam" id="PF00014">
    <property type="entry name" value="Kunitz_BPTI"/>
    <property type="match status" value="5"/>
</dbReference>
<feature type="domain" description="Ig-like" evidence="7">
    <location>
        <begin position="332"/>
        <end position="416"/>
    </location>
</feature>
<dbReference type="Pfam" id="PF08686">
    <property type="entry name" value="PLAC"/>
    <property type="match status" value="1"/>
</dbReference>